<organism evidence="1 2">
    <name type="scientific">Xylella taiwanensis</name>
    <dbReference type="NCBI Taxonomy" id="1444770"/>
    <lineage>
        <taxon>Bacteria</taxon>
        <taxon>Pseudomonadati</taxon>
        <taxon>Pseudomonadota</taxon>
        <taxon>Gammaproteobacteria</taxon>
        <taxon>Lysobacterales</taxon>
        <taxon>Lysobacteraceae</taxon>
        <taxon>Xylella</taxon>
    </lineage>
</organism>
<evidence type="ECO:0000313" key="2">
    <source>
        <dbReference type="Proteomes" id="UP000020406"/>
    </source>
</evidence>
<evidence type="ECO:0000313" key="1">
    <source>
        <dbReference type="EMBL" id="EWS78642.1"/>
    </source>
</evidence>
<dbReference type="PATRIC" id="fig|1444770.3.peg.1211"/>
<gene>
    <name evidence="1" type="ORF">AF72_05055</name>
</gene>
<comment type="caution">
    <text evidence="1">The sequence shown here is derived from an EMBL/GenBank/DDBJ whole genome shotgun (WGS) entry which is preliminary data.</text>
</comment>
<protein>
    <submittedName>
        <fullName evidence="1">Uncharacterized protein</fullName>
    </submittedName>
</protein>
<accession>Z9JLK5</accession>
<dbReference type="AlphaFoldDB" id="Z9JLK5"/>
<proteinExistence type="predicted"/>
<name>Z9JLK5_9GAMM</name>
<dbReference type="Proteomes" id="UP000020406">
    <property type="component" value="Unassembled WGS sequence"/>
</dbReference>
<dbReference type="EMBL" id="JDSQ01000006">
    <property type="protein sequence ID" value="EWS78642.1"/>
    <property type="molecule type" value="Genomic_DNA"/>
</dbReference>
<reference evidence="1 2" key="1">
    <citation type="journal article" date="2014" name="Genome Announc.">
        <title>Draft Genome Sequence of Xylella fastidiosa Pear Leaf Scorch Strain in Taiwan.</title>
        <authorList>
            <person name="Su C.C."/>
            <person name="Deng W.L."/>
            <person name="Jan F.J."/>
            <person name="Chang C.J."/>
            <person name="Huang H."/>
            <person name="Chen J."/>
        </authorList>
    </citation>
    <scope>NUCLEOTIDE SEQUENCE [LARGE SCALE GENOMIC DNA]</scope>
    <source>
        <strain evidence="1 2">PLS229</strain>
    </source>
</reference>
<sequence>MVTGDVNAVLVVALGAMFDGECFGWGWKEIGVMALACGVVLPADQECR</sequence>